<dbReference type="InterPro" id="IPR008978">
    <property type="entry name" value="HSP20-like_chaperone"/>
</dbReference>
<dbReference type="SMR" id="A0A1J6KZA1"/>
<dbReference type="OMA" id="PAHEFYL"/>
<gene>
    <name evidence="6" type="primary">HSP18.1_0</name>
    <name evidence="6" type="ORF">A4A49_23634</name>
</gene>
<feature type="compositionally biased region" description="Polar residues" evidence="4">
    <location>
        <begin position="18"/>
        <end position="33"/>
    </location>
</feature>
<comment type="similarity">
    <text evidence="2 3">Belongs to the small heat shock protein (HSP20) family.</text>
</comment>
<protein>
    <submittedName>
        <fullName evidence="6">18.1 kDa class i heat shock protein</fullName>
    </submittedName>
</protein>
<dbReference type="SUPFAM" id="SSF49764">
    <property type="entry name" value="HSP20-like chaperones"/>
    <property type="match status" value="1"/>
</dbReference>
<evidence type="ECO:0000256" key="3">
    <source>
        <dbReference type="RuleBase" id="RU003616"/>
    </source>
</evidence>
<dbReference type="PROSITE" id="PS01031">
    <property type="entry name" value="SHSP"/>
    <property type="match status" value="1"/>
</dbReference>
<dbReference type="Gramene" id="OIT26927">
    <property type="protein sequence ID" value="OIT26927"/>
    <property type="gene ID" value="A4A49_23634"/>
</dbReference>
<dbReference type="Proteomes" id="UP000187609">
    <property type="component" value="Unassembled WGS sequence"/>
</dbReference>
<evidence type="ECO:0000256" key="4">
    <source>
        <dbReference type="SAM" id="MobiDB-lite"/>
    </source>
</evidence>
<sequence length="195" mass="22342">MSLMPLFNGRRSHARRVQNPSPTTTITHQPQISQGPDQQIPFFPPTIAITTHQPQTSRGRQDPAHEFYLQNPRSLIAPALSFHNEPQSIAQIEYKGTPDAHIFRANLHGYKKEEVKVQVEDERVLKITGEKKLIEKGYDNWHHFERRIGKFLTAFDLPQDARADKVKSTMENGVLIITVPKKGVKKSHVRTIRII</sequence>
<dbReference type="PANTHER" id="PTHR11527">
    <property type="entry name" value="HEAT-SHOCK PROTEIN 20 FAMILY MEMBER"/>
    <property type="match status" value="1"/>
</dbReference>
<dbReference type="Pfam" id="PF00011">
    <property type="entry name" value="HSP20"/>
    <property type="match status" value="1"/>
</dbReference>
<evidence type="ECO:0000313" key="6">
    <source>
        <dbReference type="EMBL" id="OIT26927.1"/>
    </source>
</evidence>
<dbReference type="KEGG" id="nau:109214667"/>
<evidence type="ECO:0000256" key="1">
    <source>
        <dbReference type="ARBA" id="ARBA00023016"/>
    </source>
</evidence>
<dbReference type="InterPro" id="IPR002068">
    <property type="entry name" value="A-crystallin/Hsp20_dom"/>
</dbReference>
<dbReference type="AlphaFoldDB" id="A0A1J6KZA1"/>
<reference evidence="6" key="1">
    <citation type="submission" date="2016-11" db="EMBL/GenBank/DDBJ databases">
        <title>The genome of Nicotiana attenuata.</title>
        <authorList>
            <person name="Xu S."/>
            <person name="Brockmoeller T."/>
            <person name="Gaquerel E."/>
            <person name="Navarro A."/>
            <person name="Kuhl H."/>
            <person name="Gase K."/>
            <person name="Ling Z."/>
            <person name="Zhou W."/>
            <person name="Kreitzer C."/>
            <person name="Stanke M."/>
            <person name="Tang H."/>
            <person name="Lyons E."/>
            <person name="Pandey P."/>
            <person name="Pandey S.P."/>
            <person name="Timmermann B."/>
            <person name="Baldwin I.T."/>
        </authorList>
    </citation>
    <scope>NUCLEOTIDE SEQUENCE [LARGE SCALE GENOMIC DNA]</scope>
    <source>
        <strain evidence="6">UT</strain>
    </source>
</reference>
<comment type="caution">
    <text evidence="6">The sequence shown here is derived from an EMBL/GenBank/DDBJ whole genome shotgun (WGS) entry which is preliminary data.</text>
</comment>
<dbReference type="EMBL" id="MJEQ01002608">
    <property type="protein sequence ID" value="OIT26927.1"/>
    <property type="molecule type" value="Genomic_DNA"/>
</dbReference>
<dbReference type="Gene3D" id="2.60.40.790">
    <property type="match status" value="1"/>
</dbReference>
<evidence type="ECO:0000256" key="2">
    <source>
        <dbReference type="PROSITE-ProRule" id="PRU00285"/>
    </source>
</evidence>
<dbReference type="GeneID" id="109214667"/>
<dbReference type="OrthoDB" id="1431247at2759"/>
<accession>A0A1J6KZA1</accession>
<feature type="region of interest" description="Disordered" evidence="4">
    <location>
        <begin position="1"/>
        <end position="33"/>
    </location>
</feature>
<feature type="domain" description="SHSP" evidence="5">
    <location>
        <begin position="83"/>
        <end position="195"/>
    </location>
</feature>
<evidence type="ECO:0000259" key="5">
    <source>
        <dbReference type="PROSITE" id="PS01031"/>
    </source>
</evidence>
<organism evidence="6 7">
    <name type="scientific">Nicotiana attenuata</name>
    <name type="common">Coyote tobacco</name>
    <dbReference type="NCBI Taxonomy" id="49451"/>
    <lineage>
        <taxon>Eukaryota</taxon>
        <taxon>Viridiplantae</taxon>
        <taxon>Streptophyta</taxon>
        <taxon>Embryophyta</taxon>
        <taxon>Tracheophyta</taxon>
        <taxon>Spermatophyta</taxon>
        <taxon>Magnoliopsida</taxon>
        <taxon>eudicotyledons</taxon>
        <taxon>Gunneridae</taxon>
        <taxon>Pentapetalae</taxon>
        <taxon>asterids</taxon>
        <taxon>lamiids</taxon>
        <taxon>Solanales</taxon>
        <taxon>Solanaceae</taxon>
        <taxon>Nicotianoideae</taxon>
        <taxon>Nicotianeae</taxon>
        <taxon>Nicotiana</taxon>
    </lineage>
</organism>
<keyword evidence="1 6" id="KW-0346">Stress response</keyword>
<proteinExistence type="inferred from homology"/>
<dbReference type="InterPro" id="IPR031107">
    <property type="entry name" value="Small_HSP"/>
</dbReference>
<keyword evidence="7" id="KW-1185">Reference proteome</keyword>
<evidence type="ECO:0000313" key="7">
    <source>
        <dbReference type="Proteomes" id="UP000187609"/>
    </source>
</evidence>
<name>A0A1J6KZA1_NICAT</name>